<dbReference type="InterPro" id="IPR038132">
    <property type="entry name" value="Vps16_C_sf"/>
</dbReference>
<dbReference type="GO" id="GO:0005768">
    <property type="term" value="C:endosome"/>
    <property type="evidence" value="ECO:0007669"/>
    <property type="project" value="UniProtKB-ARBA"/>
</dbReference>
<dbReference type="PANTHER" id="PTHR12811">
    <property type="entry name" value="VACUOLAR PROTEIN SORTING VPS16"/>
    <property type="match status" value="1"/>
</dbReference>
<dbReference type="GO" id="GO:0030897">
    <property type="term" value="C:HOPS complex"/>
    <property type="evidence" value="ECO:0007669"/>
    <property type="project" value="TreeGrafter"/>
</dbReference>
<dbReference type="GO" id="GO:0042144">
    <property type="term" value="P:vacuole fusion, non-autophagic"/>
    <property type="evidence" value="ECO:0007669"/>
    <property type="project" value="TreeGrafter"/>
</dbReference>
<dbReference type="GO" id="GO:0016197">
    <property type="term" value="P:endosomal transport"/>
    <property type="evidence" value="ECO:0007669"/>
    <property type="project" value="TreeGrafter"/>
</dbReference>
<dbReference type="Gene3D" id="1.10.150.780">
    <property type="entry name" value="Vps16, C-terminal region"/>
    <property type="match status" value="1"/>
</dbReference>
<dbReference type="EMBL" id="JANBQB010000172">
    <property type="protein sequence ID" value="KAJ1980367.1"/>
    <property type="molecule type" value="Genomic_DNA"/>
</dbReference>
<dbReference type="GO" id="GO:0006886">
    <property type="term" value="P:intracellular protein transport"/>
    <property type="evidence" value="ECO:0007669"/>
    <property type="project" value="InterPro"/>
</dbReference>
<dbReference type="GO" id="GO:0003779">
    <property type="term" value="F:actin binding"/>
    <property type="evidence" value="ECO:0007669"/>
    <property type="project" value="TreeGrafter"/>
</dbReference>
<keyword evidence="2" id="KW-0813">Transport</keyword>
<sequence>MASSLPHPTTDWLLLQDRFYRQHRAYNLAWSNIHLSKFRVAGAPFGGPLALVRDDKKLLVANQLQTTDSSICLYSCAGKLLGQIECDAIRVVAMEWNHQEQLVCVLDDGHVRTYTLSGEYKQFSLGQVAKDNTVVDCRFWGNGLVALTGNFKLIAVNNMQEPRPRTLADPGLATRPCSWTVIPPHLTLSQHVEVYVATPTTILVVDSKEAQDQLVHEGPITHMSVSPNGKFLALYVDDGRIWVVSSDFQKSLSEYRLDSSEALSLQQLVWCGTDAVCASLGRTMVLVGPFGDSLQFTYPGAVHLVQEIDGVRVFSDDRCEFFHKVPEATEDVFKIGSTSSAAMLYDAYEYYEKRSPKADEYVRNIRSELHEAVDLLVAAAGEEFNLELQRNLLRAASFGKSFLDLYNGNKLVDMCRALRVLNAFRDEAVGIPLTYAQFCALSSDEWVDRLILRRQHLLALRVCKYLRLNPDRVYVHWACAKIKAATQDEDTLYRLIFEKLGDKHGLSFAEIAHTANHLGFEKLAAKLLEHEPRAADQVPLLMSMGKDQLALRKAVESGDTDLMYYVLLHLYKQYTLGDFFRLISGSPQATSLIQAIFRQQESAATGSGHGWQVLRDFYYQEDRRVDAAHLDLQESLYATDAPHRIERLKAAGKLFAEDKDRSLETKACDEQVKLIQLHNDLTKLTNATTFHGLSVSETVYQCILHGLGSKASQIKHEFKIPDKRFWWLKLRALVAKRDWTELEKLSRVKKSPIGYDPFVEECLQALNPREATRYIPKCDVYARPKWYLAVREYGEAGKAAFAVKDVELLREARQRARDAPTIQELDQLLAQLKV</sequence>
<protein>
    <recommendedName>
        <fullName evidence="2">Probable vacuolar protein sorting-associated protein 16 homolog</fullName>
    </recommendedName>
</protein>
<evidence type="ECO:0000313" key="5">
    <source>
        <dbReference type="EMBL" id="KAJ1980367.1"/>
    </source>
</evidence>
<dbReference type="Gene3D" id="2.130.10.10">
    <property type="entry name" value="YVTN repeat-like/Quinoprotein amine dehydrogenase"/>
    <property type="match status" value="1"/>
</dbReference>
<dbReference type="Proteomes" id="UP001151582">
    <property type="component" value="Unassembled WGS sequence"/>
</dbReference>
<dbReference type="Pfam" id="PF04840">
    <property type="entry name" value="Vps16_C"/>
    <property type="match status" value="1"/>
</dbReference>
<evidence type="ECO:0000256" key="2">
    <source>
        <dbReference type="PIRNR" id="PIRNR007949"/>
    </source>
</evidence>
<organism evidence="5 6">
    <name type="scientific">Dimargaris verticillata</name>
    <dbReference type="NCBI Taxonomy" id="2761393"/>
    <lineage>
        <taxon>Eukaryota</taxon>
        <taxon>Fungi</taxon>
        <taxon>Fungi incertae sedis</taxon>
        <taxon>Zoopagomycota</taxon>
        <taxon>Kickxellomycotina</taxon>
        <taxon>Dimargaritomycetes</taxon>
        <taxon>Dimargaritales</taxon>
        <taxon>Dimargaritaceae</taxon>
        <taxon>Dimargaris</taxon>
    </lineage>
</organism>
<dbReference type="OrthoDB" id="1792at2759"/>
<name>A0A9W8B1Q7_9FUNG</name>
<dbReference type="PIRSF" id="PIRSF007949">
    <property type="entry name" value="VPS16"/>
    <property type="match status" value="1"/>
</dbReference>
<comment type="similarity">
    <text evidence="1 2">Belongs to the VPS16 family.</text>
</comment>
<dbReference type="InterPro" id="IPR015943">
    <property type="entry name" value="WD40/YVTN_repeat-like_dom_sf"/>
</dbReference>
<dbReference type="InterPro" id="IPR016534">
    <property type="entry name" value="VPS16"/>
</dbReference>
<dbReference type="SUPFAM" id="SSF50978">
    <property type="entry name" value="WD40 repeat-like"/>
    <property type="match status" value="1"/>
</dbReference>
<dbReference type="AlphaFoldDB" id="A0A9W8B1Q7"/>
<evidence type="ECO:0000256" key="1">
    <source>
        <dbReference type="ARBA" id="ARBA00009250"/>
    </source>
</evidence>
<keyword evidence="6" id="KW-1185">Reference proteome</keyword>
<accession>A0A9W8B1Q7</accession>
<comment type="function">
    <text evidence="2">Essential for vacuolar protein sorting. Required for vacuole biogenesis, stability and to maintain vacuole morphology.</text>
</comment>
<dbReference type="Pfam" id="PF04841">
    <property type="entry name" value="Vps16_N"/>
    <property type="match status" value="1"/>
</dbReference>
<dbReference type="InterPro" id="IPR036322">
    <property type="entry name" value="WD40_repeat_dom_sf"/>
</dbReference>
<gene>
    <name evidence="5" type="primary">vps16</name>
    <name evidence="5" type="ORF">H4R34_002480</name>
</gene>
<proteinExistence type="inferred from homology"/>
<feature type="domain" description="Vps16 N-terminal" evidence="4">
    <location>
        <begin position="8"/>
        <end position="412"/>
    </location>
</feature>
<evidence type="ECO:0000259" key="4">
    <source>
        <dbReference type="Pfam" id="PF04841"/>
    </source>
</evidence>
<dbReference type="InterPro" id="IPR006926">
    <property type="entry name" value="Vps16_N"/>
</dbReference>
<feature type="domain" description="Vps16 C-terminal" evidence="3">
    <location>
        <begin position="506"/>
        <end position="817"/>
    </location>
</feature>
<reference evidence="5" key="1">
    <citation type="submission" date="2022-07" db="EMBL/GenBank/DDBJ databases">
        <title>Phylogenomic reconstructions and comparative analyses of Kickxellomycotina fungi.</title>
        <authorList>
            <person name="Reynolds N.K."/>
            <person name="Stajich J.E."/>
            <person name="Barry K."/>
            <person name="Grigoriev I.V."/>
            <person name="Crous P."/>
            <person name="Smith M.E."/>
        </authorList>
    </citation>
    <scope>NUCLEOTIDE SEQUENCE</scope>
    <source>
        <strain evidence="5">RSA 567</strain>
    </source>
</reference>
<dbReference type="InterPro" id="IPR006925">
    <property type="entry name" value="Vps16_C"/>
</dbReference>
<dbReference type="PANTHER" id="PTHR12811:SF0">
    <property type="entry name" value="VACUOLAR PROTEIN SORTING-ASSOCIATED PROTEIN 16 HOMOLOG"/>
    <property type="match status" value="1"/>
</dbReference>
<evidence type="ECO:0000313" key="6">
    <source>
        <dbReference type="Proteomes" id="UP001151582"/>
    </source>
</evidence>
<comment type="caution">
    <text evidence="5">The sequence shown here is derived from an EMBL/GenBank/DDBJ whole genome shotgun (WGS) entry which is preliminary data.</text>
</comment>
<keyword evidence="2" id="KW-0653">Protein transport</keyword>
<evidence type="ECO:0000259" key="3">
    <source>
        <dbReference type="Pfam" id="PF04840"/>
    </source>
</evidence>